<evidence type="ECO:0000259" key="2">
    <source>
        <dbReference type="PROSITE" id="PS50043"/>
    </source>
</evidence>
<dbReference type="InterPro" id="IPR011990">
    <property type="entry name" value="TPR-like_helical_dom_sf"/>
</dbReference>
<organism evidence="3 4">
    <name type="scientific">Nocardioides gansuensis</name>
    <dbReference type="NCBI Taxonomy" id="2138300"/>
    <lineage>
        <taxon>Bacteria</taxon>
        <taxon>Bacillati</taxon>
        <taxon>Actinomycetota</taxon>
        <taxon>Actinomycetes</taxon>
        <taxon>Propionibacteriales</taxon>
        <taxon>Nocardioidaceae</taxon>
        <taxon>Nocardioides</taxon>
    </lineage>
</organism>
<dbReference type="Proteomes" id="UP000246018">
    <property type="component" value="Unassembled WGS sequence"/>
</dbReference>
<dbReference type="Pfam" id="PF13401">
    <property type="entry name" value="AAA_22"/>
    <property type="match status" value="1"/>
</dbReference>
<dbReference type="InterPro" id="IPR027417">
    <property type="entry name" value="P-loop_NTPase"/>
</dbReference>
<dbReference type="PRINTS" id="PR00038">
    <property type="entry name" value="HTHLUXR"/>
</dbReference>
<dbReference type="AlphaFoldDB" id="A0A2T8F882"/>
<dbReference type="Pfam" id="PF00196">
    <property type="entry name" value="GerE"/>
    <property type="match status" value="1"/>
</dbReference>
<dbReference type="Gene3D" id="1.25.40.10">
    <property type="entry name" value="Tetratricopeptide repeat domain"/>
    <property type="match status" value="1"/>
</dbReference>
<dbReference type="InterPro" id="IPR036388">
    <property type="entry name" value="WH-like_DNA-bd_sf"/>
</dbReference>
<dbReference type="SUPFAM" id="SSF46894">
    <property type="entry name" value="C-terminal effector domain of the bipartite response regulators"/>
    <property type="match status" value="1"/>
</dbReference>
<dbReference type="InterPro" id="IPR016032">
    <property type="entry name" value="Sig_transdc_resp-reg_C-effctor"/>
</dbReference>
<evidence type="ECO:0000256" key="1">
    <source>
        <dbReference type="SAM" id="MobiDB-lite"/>
    </source>
</evidence>
<dbReference type="SMART" id="SM00028">
    <property type="entry name" value="TPR"/>
    <property type="match status" value="3"/>
</dbReference>
<evidence type="ECO:0000313" key="3">
    <source>
        <dbReference type="EMBL" id="PVG81931.1"/>
    </source>
</evidence>
<dbReference type="InterPro" id="IPR058852">
    <property type="entry name" value="HTH_77"/>
</dbReference>
<dbReference type="EMBL" id="QDGZ01000006">
    <property type="protein sequence ID" value="PVG81931.1"/>
    <property type="molecule type" value="Genomic_DNA"/>
</dbReference>
<protein>
    <submittedName>
        <fullName evidence="3">LuxR family transcriptional regulator</fullName>
    </submittedName>
</protein>
<evidence type="ECO:0000313" key="4">
    <source>
        <dbReference type="Proteomes" id="UP000246018"/>
    </source>
</evidence>
<dbReference type="PANTHER" id="PTHR47691:SF3">
    <property type="entry name" value="HTH-TYPE TRANSCRIPTIONAL REGULATOR RV0890C-RELATED"/>
    <property type="match status" value="1"/>
</dbReference>
<accession>A0A2T8F882</accession>
<dbReference type="InterPro" id="IPR049945">
    <property type="entry name" value="AAA_22"/>
</dbReference>
<dbReference type="Gene3D" id="3.40.50.300">
    <property type="entry name" value="P-loop containing nucleotide triphosphate hydrolases"/>
    <property type="match status" value="1"/>
</dbReference>
<dbReference type="CDD" id="cd06170">
    <property type="entry name" value="LuxR_C_like"/>
    <property type="match status" value="1"/>
</dbReference>
<dbReference type="PRINTS" id="PR00364">
    <property type="entry name" value="DISEASERSIST"/>
</dbReference>
<name>A0A2T8F882_9ACTN</name>
<dbReference type="SUPFAM" id="SSF52540">
    <property type="entry name" value="P-loop containing nucleoside triphosphate hydrolases"/>
    <property type="match status" value="1"/>
</dbReference>
<comment type="caution">
    <text evidence="3">The sequence shown here is derived from an EMBL/GenBank/DDBJ whole genome shotgun (WGS) entry which is preliminary data.</text>
</comment>
<sequence length="790" mass="86827">MGAMASATLTRRRDNLPFEVTSFVGRRRELADLRRLLTTARLVTVTGPGGVGKTRLVLRLARDLRRLFPDGVWMVELDALNASGMVAHAVADSLGVQEQPSGDPVASLAAQLEDRRLLLLLDNCEHVLDEASALASAVLQMCPEVRVLATSRQALGVAGEFIFNLAPFSVPRAEDLALPDLEVPGYDAVGLFTERARAVVPGFEITADNRQAVATLCARLEGIPLAIELASARLRALSLAEILERLDDRFRLLSAGARRAEPRQQTLQSVVDWSFHLCSAEEQRLWLRASVFAGGFDLPAAEAICTDDELPHGAVLDLVASLVDKSILSREDRGASARYVMLDTLREYGHTRLVASGEGRSMHRRHRQYFESVARERVFGRHAREVLDRLRAEHGNLRAALEFCASEPGQAVHGLALASALWHFWTANGTFAEARTWLARLLEVAPQEVTENHAWALCMAGWFASLQNDLAAAAALLERSRAEATQLHDRTLLGYVAMFSGSVATAEGRNADAMALFQKALDDLRLTTDVPGIAFSARRLAMTESAAGEHERAAAHYAECLRLCEEHGEDWEKAYALWGLGLVAWRQADHTRATELLRQSIRINSSFDDRRAVALGIEGLAWVAADTKQEEQAAVLLGAADAIWRIFEAPLAGFVQLADDHDQCEEAVRRALGEQAYEAAFQSGAQLTPQQAAEYAVDPESRDATSRRRPRPVESPSPLTRREQEIAQLVARGLTNREIASQLVISDRTAEAHVEHILTKLGFRSRTQIAAWLLQQQSPDSHDRRAAPDG</sequence>
<feature type="domain" description="HTH luxR-type" evidence="2">
    <location>
        <begin position="712"/>
        <end position="777"/>
    </location>
</feature>
<dbReference type="GO" id="GO:0016887">
    <property type="term" value="F:ATP hydrolysis activity"/>
    <property type="evidence" value="ECO:0007669"/>
    <property type="project" value="InterPro"/>
</dbReference>
<dbReference type="PANTHER" id="PTHR47691">
    <property type="entry name" value="REGULATOR-RELATED"/>
    <property type="match status" value="1"/>
</dbReference>
<dbReference type="Pfam" id="PF13424">
    <property type="entry name" value="TPR_12"/>
    <property type="match status" value="1"/>
</dbReference>
<dbReference type="InterPro" id="IPR019734">
    <property type="entry name" value="TPR_rpt"/>
</dbReference>
<dbReference type="SMART" id="SM00421">
    <property type="entry name" value="HTH_LUXR"/>
    <property type="match status" value="1"/>
</dbReference>
<dbReference type="InterPro" id="IPR000792">
    <property type="entry name" value="Tscrpt_reg_LuxR_C"/>
</dbReference>
<gene>
    <name evidence="3" type="ORF">DDE18_14585</name>
</gene>
<dbReference type="SUPFAM" id="SSF48452">
    <property type="entry name" value="TPR-like"/>
    <property type="match status" value="2"/>
</dbReference>
<keyword evidence="4" id="KW-1185">Reference proteome</keyword>
<dbReference type="GO" id="GO:0006355">
    <property type="term" value="P:regulation of DNA-templated transcription"/>
    <property type="evidence" value="ECO:0007669"/>
    <property type="project" value="InterPro"/>
</dbReference>
<dbReference type="PROSITE" id="PS50043">
    <property type="entry name" value="HTH_LUXR_2"/>
    <property type="match status" value="1"/>
</dbReference>
<proteinExistence type="predicted"/>
<reference evidence="3 4" key="1">
    <citation type="submission" date="2018-04" db="EMBL/GenBank/DDBJ databases">
        <title>Genome of Nocardioides gansuensis WSJ-1.</title>
        <authorList>
            <person name="Wu S."/>
            <person name="Wang G."/>
        </authorList>
    </citation>
    <scope>NUCLEOTIDE SEQUENCE [LARGE SCALE GENOMIC DNA]</scope>
    <source>
        <strain evidence="3 4">WSJ-1</strain>
    </source>
</reference>
<feature type="region of interest" description="Disordered" evidence="1">
    <location>
        <begin position="696"/>
        <end position="722"/>
    </location>
</feature>
<dbReference type="Gene3D" id="1.10.10.10">
    <property type="entry name" value="Winged helix-like DNA-binding domain superfamily/Winged helix DNA-binding domain"/>
    <property type="match status" value="1"/>
</dbReference>
<dbReference type="GO" id="GO:0003677">
    <property type="term" value="F:DNA binding"/>
    <property type="evidence" value="ECO:0007669"/>
    <property type="project" value="InterPro"/>
</dbReference>
<dbReference type="Pfam" id="PF25872">
    <property type="entry name" value="HTH_77"/>
    <property type="match status" value="1"/>
</dbReference>
<dbReference type="OrthoDB" id="9816529at2"/>